<dbReference type="GO" id="GO:0004407">
    <property type="term" value="F:histone deacetylase activity"/>
    <property type="evidence" value="ECO:0007669"/>
    <property type="project" value="EnsemblFungi"/>
</dbReference>
<evidence type="ECO:0000313" key="3">
    <source>
        <dbReference type="Proteomes" id="UP000094236"/>
    </source>
</evidence>
<name>A0A1E4TNC9_PACTA</name>
<dbReference type="InterPro" id="IPR023801">
    <property type="entry name" value="His_deacetylse_dom"/>
</dbReference>
<dbReference type="InterPro" id="IPR000286">
    <property type="entry name" value="HDACs"/>
</dbReference>
<evidence type="ECO:0000313" key="2">
    <source>
        <dbReference type="EMBL" id="ODV93276.1"/>
    </source>
</evidence>
<reference evidence="3" key="1">
    <citation type="submission" date="2016-05" db="EMBL/GenBank/DDBJ databases">
        <title>Comparative genomics of biotechnologically important yeasts.</title>
        <authorList>
            <consortium name="DOE Joint Genome Institute"/>
            <person name="Riley R."/>
            <person name="Haridas S."/>
            <person name="Wolfe K.H."/>
            <person name="Lopes M.R."/>
            <person name="Hittinger C.T."/>
            <person name="Goker M."/>
            <person name="Salamov A."/>
            <person name="Wisecaver J."/>
            <person name="Long T.M."/>
            <person name="Aerts A.L."/>
            <person name="Barry K."/>
            <person name="Choi C."/>
            <person name="Clum A."/>
            <person name="Coughlan A.Y."/>
            <person name="Deshpande S."/>
            <person name="Douglass A.P."/>
            <person name="Hanson S.J."/>
            <person name="Klenk H.-P."/>
            <person name="Labutti K."/>
            <person name="Lapidus A."/>
            <person name="Lindquist E."/>
            <person name="Lipzen A."/>
            <person name="Meier-Kolthoff J.P."/>
            <person name="Ohm R.A."/>
            <person name="Otillar R.P."/>
            <person name="Pangilinan J."/>
            <person name="Peng Y."/>
            <person name="Rokas A."/>
            <person name="Rosa C.A."/>
            <person name="Scheuner C."/>
            <person name="Sibirny A.A."/>
            <person name="Slot J.C."/>
            <person name="Stielow J.B."/>
            <person name="Sun H."/>
            <person name="Kurtzman C.P."/>
            <person name="Blackwell M."/>
            <person name="Grigoriev I.V."/>
            <person name="Jeffries T.W."/>
        </authorList>
    </citation>
    <scope>NUCLEOTIDE SEQUENCE [LARGE SCALE GENOMIC DNA]</scope>
    <source>
        <strain evidence="3">NRRL Y-2460</strain>
    </source>
</reference>
<dbReference type="OrthoDB" id="5232919at2759"/>
<organism evidence="2 3">
    <name type="scientific">Pachysolen tannophilus NRRL Y-2460</name>
    <dbReference type="NCBI Taxonomy" id="669874"/>
    <lineage>
        <taxon>Eukaryota</taxon>
        <taxon>Fungi</taxon>
        <taxon>Dikarya</taxon>
        <taxon>Ascomycota</taxon>
        <taxon>Saccharomycotina</taxon>
        <taxon>Pichiomycetes</taxon>
        <taxon>Pachysolenaceae</taxon>
        <taxon>Pachysolen</taxon>
    </lineage>
</organism>
<dbReference type="Proteomes" id="UP000094236">
    <property type="component" value="Unassembled WGS sequence"/>
</dbReference>
<evidence type="ECO:0000259" key="1">
    <source>
        <dbReference type="Pfam" id="PF00850"/>
    </source>
</evidence>
<dbReference type="GO" id="GO:0045944">
    <property type="term" value="P:positive regulation of transcription by RNA polymerase II"/>
    <property type="evidence" value="ECO:0007669"/>
    <property type="project" value="EnsemblFungi"/>
</dbReference>
<dbReference type="InterPro" id="IPR053244">
    <property type="entry name" value="HDAC_HD_type_1"/>
</dbReference>
<dbReference type="SUPFAM" id="SSF52768">
    <property type="entry name" value="Arginase/deacetylase"/>
    <property type="match status" value="1"/>
</dbReference>
<feature type="domain" description="Histone deacetylase" evidence="1">
    <location>
        <begin position="59"/>
        <end position="335"/>
    </location>
</feature>
<dbReference type="STRING" id="669874.A0A1E4TNC9"/>
<keyword evidence="3" id="KW-1185">Reference proteome</keyword>
<gene>
    <name evidence="2" type="ORF">PACTADRAFT_28724</name>
</gene>
<feature type="non-terminal residue" evidence="2">
    <location>
        <position position="1"/>
    </location>
</feature>
<dbReference type="PANTHER" id="PTHR47558">
    <property type="entry name" value="HISTONE DEACETYLASE HOS3"/>
    <property type="match status" value="1"/>
</dbReference>
<sequence>LNNFKIAFQNFLESNPGVLQNAEIVPEGDKSLIVLSPLSLEHFFARNWVSKRYISTIVERPQRLLAVSIGIAAALSIYPSSFTLLNSTKLSPLDSSHVIKVHGKNWPAEIERLSNESREKLKDQKLEVPDDWNSGDIYINPHTVIALKSVIGAVETAVDSVFSPGADSGLSPKRSFVVIRPPGHHSHPCLPSGFCLINNVQIGIQYAFEKYDVTHAVILDIDLHHGDGTQDICWLRGGWKPEYGDESLNDEPDNLFDEYEKRSALNGPKVGYFSLHDINSFPTESGFATQANIKNASTCIAAHDLYIWNVHLKPYKDLEDFNRLYERRYIEILRKAEEFLLEARNTHSHLSEKSFESNGKIPAPSPFKAIVMISAGFDGSEYETPSMQRHDVNVPTSFYQRFTKDAIKLSNLYSNGKLISFLEGGYSDGALVSGTFSHLVGLQNKTWNDNWTNETVIKDLTKGCKPKWTALKKPAKTETSRWSNEVIKLGRAMIPK</sequence>
<feature type="non-terminal residue" evidence="2">
    <location>
        <position position="496"/>
    </location>
</feature>
<proteinExistence type="predicted"/>
<dbReference type="InterPro" id="IPR023696">
    <property type="entry name" value="Ureohydrolase_dom_sf"/>
</dbReference>
<accession>A0A1E4TNC9</accession>
<dbReference type="Pfam" id="PF00850">
    <property type="entry name" value="Hist_deacetyl"/>
    <property type="match status" value="1"/>
</dbReference>
<dbReference type="PRINTS" id="PR01270">
    <property type="entry name" value="HDASUPER"/>
</dbReference>
<protein>
    <recommendedName>
        <fullName evidence="1">Histone deacetylase domain-containing protein</fullName>
    </recommendedName>
</protein>
<dbReference type="EMBL" id="KV454018">
    <property type="protein sequence ID" value="ODV93276.1"/>
    <property type="molecule type" value="Genomic_DNA"/>
</dbReference>
<dbReference type="InterPro" id="IPR037138">
    <property type="entry name" value="His_deacetylse_dom_sf"/>
</dbReference>
<dbReference type="GO" id="GO:0005634">
    <property type="term" value="C:nucleus"/>
    <property type="evidence" value="ECO:0007669"/>
    <property type="project" value="TreeGrafter"/>
</dbReference>
<dbReference type="Gene3D" id="3.40.800.20">
    <property type="entry name" value="Histone deacetylase domain"/>
    <property type="match status" value="1"/>
</dbReference>
<dbReference type="PANTHER" id="PTHR47558:SF1">
    <property type="entry name" value="HISTONE DEACETYLASE HOS3"/>
    <property type="match status" value="1"/>
</dbReference>
<dbReference type="GO" id="GO:0000082">
    <property type="term" value="P:G1/S transition of mitotic cell cycle"/>
    <property type="evidence" value="ECO:0007669"/>
    <property type="project" value="EnsemblFungi"/>
</dbReference>
<dbReference type="AlphaFoldDB" id="A0A1E4TNC9"/>